<dbReference type="Proteomes" id="UP000290273">
    <property type="component" value="Unassembled WGS sequence"/>
</dbReference>
<proteinExistence type="predicted"/>
<dbReference type="GeneID" id="24252600"/>
<name>A0ABY0EQS8_CLOTA</name>
<evidence type="ECO:0000313" key="2">
    <source>
        <dbReference type="Proteomes" id="UP000290273"/>
    </source>
</evidence>
<sequence>MWLFKSYVDIEGINPFAKSGNGYWTVGTDRTPINKIAAVVKYGHSTLNFTPSISISSNPLGFSFNTTTVISGTQSATLKF</sequence>
<evidence type="ECO:0000313" key="1">
    <source>
        <dbReference type="EMBL" id="RXI52659.1"/>
    </source>
</evidence>
<organism evidence="1 2">
    <name type="scientific">Clostridium tetani</name>
    <dbReference type="NCBI Taxonomy" id="1513"/>
    <lineage>
        <taxon>Bacteria</taxon>
        <taxon>Bacillati</taxon>
        <taxon>Bacillota</taxon>
        <taxon>Clostridia</taxon>
        <taxon>Eubacteriales</taxon>
        <taxon>Clostridiaceae</taxon>
        <taxon>Clostridium</taxon>
    </lineage>
</organism>
<protein>
    <submittedName>
        <fullName evidence="1">Uncharacterized protein</fullName>
    </submittedName>
</protein>
<gene>
    <name evidence="1" type="ORF">DP131_12130</name>
</gene>
<dbReference type="EMBL" id="QMAU01000049">
    <property type="protein sequence ID" value="RXI52659.1"/>
    <property type="molecule type" value="Genomic_DNA"/>
</dbReference>
<accession>A0ABY0EQS8</accession>
<dbReference type="RefSeq" id="WP_035110030.1">
    <property type="nucleotide sequence ID" value="NZ_FUWT01000009.1"/>
</dbReference>
<comment type="caution">
    <text evidence="1">The sequence shown here is derived from an EMBL/GenBank/DDBJ whole genome shotgun (WGS) entry which is preliminary data.</text>
</comment>
<reference evidence="1 2" key="1">
    <citation type="submission" date="2018-06" db="EMBL/GenBank/DDBJ databases">
        <title>Genome conservation of Clostridium tetani.</title>
        <authorList>
            <person name="Bruggemann H."/>
            <person name="Popoff M.R."/>
        </authorList>
    </citation>
    <scope>NUCLEOTIDE SEQUENCE [LARGE SCALE GENOMIC DNA]</scope>
    <source>
        <strain evidence="1 2">63.05</strain>
    </source>
</reference>